<dbReference type="GO" id="GO:0046872">
    <property type="term" value="F:metal ion binding"/>
    <property type="evidence" value="ECO:0007669"/>
    <property type="project" value="UniProtKB-KW"/>
</dbReference>
<feature type="domain" description="Cytochrome b561 bacterial/Ni-hydrogenase" evidence="14">
    <location>
        <begin position="15"/>
        <end position="184"/>
    </location>
</feature>
<dbReference type="GO" id="GO:0022904">
    <property type="term" value="P:respiratory electron transport chain"/>
    <property type="evidence" value="ECO:0007669"/>
    <property type="project" value="InterPro"/>
</dbReference>
<evidence type="ECO:0000256" key="9">
    <source>
        <dbReference type="ARBA" id="ARBA00022989"/>
    </source>
</evidence>
<dbReference type="GO" id="GO:0005886">
    <property type="term" value="C:plasma membrane"/>
    <property type="evidence" value="ECO:0007669"/>
    <property type="project" value="UniProtKB-SubCell"/>
</dbReference>
<gene>
    <name evidence="15" type="ORF">B5D82_08240</name>
</gene>
<dbReference type="EMBL" id="CP020465">
    <property type="protein sequence ID" value="ASP47741.1"/>
    <property type="molecule type" value="Genomic_DNA"/>
</dbReference>
<dbReference type="Pfam" id="PF01292">
    <property type="entry name" value="Ni_hydr_CYTB"/>
    <property type="match status" value="1"/>
</dbReference>
<evidence type="ECO:0000256" key="3">
    <source>
        <dbReference type="ARBA" id="ARBA00022448"/>
    </source>
</evidence>
<dbReference type="PANTHER" id="PTHR30529">
    <property type="entry name" value="CYTOCHROME B561"/>
    <property type="match status" value="1"/>
</dbReference>
<evidence type="ECO:0000256" key="11">
    <source>
        <dbReference type="ARBA" id="ARBA00023136"/>
    </source>
</evidence>
<keyword evidence="4" id="KW-1003">Cell membrane</keyword>
<dbReference type="InterPro" id="IPR016174">
    <property type="entry name" value="Di-haem_cyt_TM"/>
</dbReference>
<dbReference type="Gene3D" id="1.20.950.20">
    <property type="entry name" value="Transmembrane di-heme cytochromes, Chain C"/>
    <property type="match status" value="1"/>
</dbReference>
<evidence type="ECO:0000256" key="10">
    <source>
        <dbReference type="ARBA" id="ARBA00023004"/>
    </source>
</evidence>
<feature type="transmembrane region" description="Helical" evidence="13">
    <location>
        <begin position="149"/>
        <end position="169"/>
    </location>
</feature>
<evidence type="ECO:0000313" key="16">
    <source>
        <dbReference type="Proteomes" id="UP000202259"/>
    </source>
</evidence>
<keyword evidence="6 13" id="KW-0812">Transmembrane</keyword>
<protein>
    <submittedName>
        <fullName evidence="15">Cytochrome b</fullName>
    </submittedName>
</protein>
<evidence type="ECO:0000256" key="4">
    <source>
        <dbReference type="ARBA" id="ARBA00022475"/>
    </source>
</evidence>
<keyword evidence="8" id="KW-0249">Electron transport</keyword>
<evidence type="ECO:0000256" key="1">
    <source>
        <dbReference type="ARBA" id="ARBA00001970"/>
    </source>
</evidence>
<accession>A0A222G7F2</accession>
<keyword evidence="16" id="KW-1185">Reference proteome</keyword>
<evidence type="ECO:0000259" key="14">
    <source>
        <dbReference type="Pfam" id="PF01292"/>
    </source>
</evidence>
<keyword evidence="7" id="KW-0479">Metal-binding</keyword>
<organism evidence="15 16">
    <name type="scientific">Cognaticolwellia beringensis</name>
    <dbReference type="NCBI Taxonomy" id="1967665"/>
    <lineage>
        <taxon>Bacteria</taxon>
        <taxon>Pseudomonadati</taxon>
        <taxon>Pseudomonadota</taxon>
        <taxon>Gammaproteobacteria</taxon>
        <taxon>Alteromonadales</taxon>
        <taxon>Colwelliaceae</taxon>
        <taxon>Cognaticolwellia</taxon>
    </lineage>
</organism>
<dbReference type="AlphaFoldDB" id="A0A222G7F2"/>
<dbReference type="SUPFAM" id="SSF81342">
    <property type="entry name" value="Transmembrane di-heme cytochromes"/>
    <property type="match status" value="1"/>
</dbReference>
<name>A0A222G7F2_9GAMM</name>
<evidence type="ECO:0000256" key="8">
    <source>
        <dbReference type="ARBA" id="ARBA00022982"/>
    </source>
</evidence>
<evidence type="ECO:0000256" key="5">
    <source>
        <dbReference type="ARBA" id="ARBA00022617"/>
    </source>
</evidence>
<evidence type="ECO:0000256" key="12">
    <source>
        <dbReference type="ARBA" id="ARBA00037975"/>
    </source>
</evidence>
<feature type="transmembrane region" description="Helical" evidence="13">
    <location>
        <begin position="95"/>
        <end position="116"/>
    </location>
</feature>
<keyword evidence="5" id="KW-0349">Heme</keyword>
<evidence type="ECO:0000313" key="15">
    <source>
        <dbReference type="EMBL" id="ASP47741.1"/>
    </source>
</evidence>
<evidence type="ECO:0000256" key="7">
    <source>
        <dbReference type="ARBA" id="ARBA00022723"/>
    </source>
</evidence>
<feature type="transmembrane region" description="Helical" evidence="13">
    <location>
        <begin position="53"/>
        <end position="74"/>
    </location>
</feature>
<keyword evidence="3" id="KW-0813">Transport</keyword>
<dbReference type="PANTHER" id="PTHR30529:SF1">
    <property type="entry name" value="CYTOCHROME B561 HOMOLOG 2"/>
    <property type="match status" value="1"/>
</dbReference>
<keyword evidence="11 13" id="KW-0472">Membrane</keyword>
<dbReference type="InterPro" id="IPR011577">
    <property type="entry name" value="Cyt_b561_bac/Ni-Hgenase"/>
</dbReference>
<proteinExistence type="inferred from homology"/>
<dbReference type="OrthoDB" id="9793784at2"/>
<dbReference type="InterPro" id="IPR052168">
    <property type="entry name" value="Cytochrome_b561_oxidase"/>
</dbReference>
<evidence type="ECO:0000256" key="13">
    <source>
        <dbReference type="SAM" id="Phobius"/>
    </source>
</evidence>
<dbReference type="GO" id="GO:0009055">
    <property type="term" value="F:electron transfer activity"/>
    <property type="evidence" value="ECO:0007669"/>
    <property type="project" value="InterPro"/>
</dbReference>
<keyword evidence="9 13" id="KW-1133">Transmembrane helix</keyword>
<comment type="cofactor">
    <cofactor evidence="1">
        <name>heme b</name>
        <dbReference type="ChEBI" id="CHEBI:60344"/>
    </cofactor>
</comment>
<dbReference type="Proteomes" id="UP000202259">
    <property type="component" value="Chromosome"/>
</dbReference>
<comment type="subcellular location">
    <subcellularLocation>
        <location evidence="2">Cell membrane</location>
        <topology evidence="2">Multi-pass membrane protein</topology>
    </subcellularLocation>
</comment>
<dbReference type="RefSeq" id="WP_081150669.1">
    <property type="nucleotide sequence ID" value="NZ_CP020465.1"/>
</dbReference>
<dbReference type="GO" id="GO:0020037">
    <property type="term" value="F:heme binding"/>
    <property type="evidence" value="ECO:0007669"/>
    <property type="project" value="TreeGrafter"/>
</dbReference>
<dbReference type="KEGG" id="cber:B5D82_08240"/>
<keyword evidence="10" id="KW-0408">Iron</keyword>
<sequence length="186" mass="21411">MIRNQLLWKNSPQQYGLLSKLLHWLSALTVIVLFASGYWMVDLDYSSQWYQLVPHWHESVGILLLGFTLFRLVWRRFAGSPSDIETHTAIEKKASTSMIFILYVTLFTVLVSGFLITSANEKAIAVFDWFNVTPIVLTIKNQEDISGLVHYYVAYAMITFALLHALAALKHHFIDKDNTLKRMTKT</sequence>
<evidence type="ECO:0000256" key="2">
    <source>
        <dbReference type="ARBA" id="ARBA00004651"/>
    </source>
</evidence>
<feature type="transmembrane region" description="Helical" evidence="13">
    <location>
        <begin position="21"/>
        <end position="41"/>
    </location>
</feature>
<evidence type="ECO:0000256" key="6">
    <source>
        <dbReference type="ARBA" id="ARBA00022692"/>
    </source>
</evidence>
<comment type="similarity">
    <text evidence="12">Belongs to the cytochrome b561 family.</text>
</comment>
<reference evidence="15 16" key="1">
    <citation type="submission" date="2017-08" db="EMBL/GenBank/DDBJ databases">
        <title>Complete genome of Colwellia sp. NB097-1, a psychrophile bacterium ioslated from Bering Sea.</title>
        <authorList>
            <person name="Chen X."/>
        </authorList>
    </citation>
    <scope>NUCLEOTIDE SEQUENCE [LARGE SCALE GENOMIC DNA]</scope>
    <source>
        <strain evidence="15 16">NB097-1</strain>
    </source>
</reference>